<dbReference type="InterPro" id="IPR036647">
    <property type="entry name" value="GTF2I-like_rpt_sf"/>
</dbReference>
<dbReference type="SUPFAM" id="SSF117773">
    <property type="entry name" value="GTF2I-like repeat"/>
    <property type="match status" value="1"/>
</dbReference>
<keyword evidence="2" id="KW-0677">Repeat</keyword>
<keyword evidence="6" id="KW-0539">Nucleus</keyword>
<evidence type="ECO:0000313" key="8">
    <source>
        <dbReference type="EMBL" id="GBB94605.1"/>
    </source>
</evidence>
<dbReference type="EMBL" id="BEXD01001546">
    <property type="protein sequence ID" value="GBB94605.1"/>
    <property type="molecule type" value="Genomic_DNA"/>
</dbReference>
<keyword evidence="4" id="KW-0238">DNA-binding</keyword>
<dbReference type="InterPro" id="IPR004212">
    <property type="entry name" value="GTF2I"/>
</dbReference>
<evidence type="ECO:0000256" key="1">
    <source>
        <dbReference type="ARBA" id="ARBA00004123"/>
    </source>
</evidence>
<feature type="coiled-coil region" evidence="7">
    <location>
        <begin position="243"/>
        <end position="270"/>
    </location>
</feature>
<name>A0A2Z6QYE3_9GLOM</name>
<evidence type="ECO:0000256" key="4">
    <source>
        <dbReference type="ARBA" id="ARBA00023125"/>
    </source>
</evidence>
<dbReference type="GO" id="GO:0005634">
    <property type="term" value="C:nucleus"/>
    <property type="evidence" value="ECO:0007669"/>
    <property type="project" value="UniProtKB-SubCell"/>
</dbReference>
<keyword evidence="9" id="KW-1185">Reference proteome</keyword>
<evidence type="ECO:0000256" key="2">
    <source>
        <dbReference type="ARBA" id="ARBA00022737"/>
    </source>
</evidence>
<evidence type="ECO:0000313" key="9">
    <source>
        <dbReference type="Proteomes" id="UP000247702"/>
    </source>
</evidence>
<comment type="subcellular location">
    <subcellularLocation>
        <location evidence="1">Nucleus</location>
    </subcellularLocation>
</comment>
<dbReference type="AlphaFoldDB" id="A0A2Z6QYE3"/>
<evidence type="ECO:0000256" key="6">
    <source>
        <dbReference type="ARBA" id="ARBA00023242"/>
    </source>
</evidence>
<keyword evidence="5" id="KW-0804">Transcription</keyword>
<accession>A0A2Z6QYE3</accession>
<sequence>MDKRKQKHKVVRNSELPNEFDQINHEESIINHEEAMLIDSDSRETITINQKDQWTEMEQSIQAALMDNSSNDNSVEITQNIDNAGVQGLDVREVDNDIISVNINIDYGENSEIGEKNDKKVPKKPAQLTKEAIRKLDEEFYRHDLAIKQIARDLNIDASWIQKYAKDHHETVTFDHKQRKSGYNAFQTTEWKPNQKEEFNSSFETESNRACAIAWESFSESDKQKYEEKVALDEVKEVQFDYIENSRKRHSQAQSDINNIKNTIRCMEKKCGLEIAILIVPNRSDDSFSSTFIGTNSGEAFFNASPEMYPLLDKFEIFTKNRYLEQTGQIVTPPAKRIKRELSTTPNSTSKYNELSHSPIVVSSTHRNINSADVKARVRAILRARYNSALGTEGLIIPYKKWKDHQGEIEVIGWPSDVPFDDFGVLKVAQKKQILDCLYNISFRKKDDKIVLN</sequence>
<gene>
    <name evidence="8" type="ORF">RclHR1_02390011</name>
</gene>
<reference evidence="8 9" key="1">
    <citation type="submission" date="2017-11" db="EMBL/GenBank/DDBJ databases">
        <title>The genome of Rhizophagus clarus HR1 reveals common genetic basis of auxotrophy among arbuscular mycorrhizal fungi.</title>
        <authorList>
            <person name="Kobayashi Y."/>
        </authorList>
    </citation>
    <scope>NUCLEOTIDE SEQUENCE [LARGE SCALE GENOMIC DNA]</scope>
    <source>
        <strain evidence="8 9">HR1</strain>
    </source>
</reference>
<dbReference type="PROSITE" id="PS51139">
    <property type="entry name" value="GTF2I"/>
    <property type="match status" value="1"/>
</dbReference>
<organism evidence="8 9">
    <name type="scientific">Rhizophagus clarus</name>
    <dbReference type="NCBI Taxonomy" id="94130"/>
    <lineage>
        <taxon>Eukaryota</taxon>
        <taxon>Fungi</taxon>
        <taxon>Fungi incertae sedis</taxon>
        <taxon>Mucoromycota</taxon>
        <taxon>Glomeromycotina</taxon>
        <taxon>Glomeromycetes</taxon>
        <taxon>Glomerales</taxon>
        <taxon>Glomeraceae</taxon>
        <taxon>Rhizophagus</taxon>
    </lineage>
</organism>
<proteinExistence type="predicted"/>
<keyword evidence="7" id="KW-0175">Coiled coil</keyword>
<evidence type="ECO:0000256" key="7">
    <source>
        <dbReference type="SAM" id="Coils"/>
    </source>
</evidence>
<comment type="caution">
    <text evidence="8">The sequence shown here is derived from an EMBL/GenBank/DDBJ whole genome shotgun (WGS) entry which is preliminary data.</text>
</comment>
<dbReference type="Gene3D" id="3.90.1460.10">
    <property type="entry name" value="GTF2I-like"/>
    <property type="match status" value="1"/>
</dbReference>
<evidence type="ECO:0000256" key="5">
    <source>
        <dbReference type="ARBA" id="ARBA00023163"/>
    </source>
</evidence>
<evidence type="ECO:0000256" key="3">
    <source>
        <dbReference type="ARBA" id="ARBA00023015"/>
    </source>
</evidence>
<keyword evidence="3" id="KW-0805">Transcription regulation</keyword>
<protein>
    <submittedName>
        <fullName evidence="8">Uncharacterized protein</fullName>
    </submittedName>
</protein>
<dbReference type="GO" id="GO:0003677">
    <property type="term" value="F:DNA binding"/>
    <property type="evidence" value="ECO:0007669"/>
    <property type="project" value="UniProtKB-KW"/>
</dbReference>
<dbReference type="Proteomes" id="UP000247702">
    <property type="component" value="Unassembled WGS sequence"/>
</dbReference>